<organism evidence="3 4">
    <name type="scientific">Xenotaenia resolanae</name>
    <dbReference type="NCBI Taxonomy" id="208358"/>
    <lineage>
        <taxon>Eukaryota</taxon>
        <taxon>Metazoa</taxon>
        <taxon>Chordata</taxon>
        <taxon>Craniata</taxon>
        <taxon>Vertebrata</taxon>
        <taxon>Euteleostomi</taxon>
        <taxon>Actinopterygii</taxon>
        <taxon>Neopterygii</taxon>
        <taxon>Teleostei</taxon>
        <taxon>Neoteleostei</taxon>
        <taxon>Acanthomorphata</taxon>
        <taxon>Ovalentaria</taxon>
        <taxon>Atherinomorphae</taxon>
        <taxon>Cyprinodontiformes</taxon>
        <taxon>Goodeidae</taxon>
        <taxon>Xenotaenia</taxon>
    </lineage>
</organism>
<feature type="region of interest" description="Disordered" evidence="1">
    <location>
        <begin position="84"/>
        <end position="105"/>
    </location>
</feature>
<dbReference type="PANTHER" id="PTHR21437:SF2">
    <property type="entry name" value="ANKYRIN REPEAT AND FIBRONECTIN TYPE-III DOMAIN-CONTAINING PROTEIN 1-LIKE"/>
    <property type="match status" value="1"/>
</dbReference>
<dbReference type="Gene3D" id="2.60.40.10">
    <property type="entry name" value="Immunoglobulins"/>
    <property type="match status" value="1"/>
</dbReference>
<comment type="caution">
    <text evidence="3">The sequence shown here is derived from an EMBL/GenBank/DDBJ whole genome shotgun (WGS) entry which is preliminary data.</text>
</comment>
<proteinExistence type="predicted"/>
<evidence type="ECO:0000259" key="2">
    <source>
        <dbReference type="PROSITE" id="PS50853"/>
    </source>
</evidence>
<dbReference type="InterPro" id="IPR036116">
    <property type="entry name" value="FN3_sf"/>
</dbReference>
<dbReference type="EMBL" id="JAHRIM010011325">
    <property type="protein sequence ID" value="MEQ2260820.1"/>
    <property type="molecule type" value="Genomic_DNA"/>
</dbReference>
<accession>A0ABV0VUB5</accession>
<dbReference type="InterPro" id="IPR039269">
    <property type="entry name" value="ANKFN1"/>
</dbReference>
<dbReference type="CDD" id="cd00063">
    <property type="entry name" value="FN3"/>
    <property type="match status" value="1"/>
</dbReference>
<feature type="non-terminal residue" evidence="3">
    <location>
        <position position="311"/>
    </location>
</feature>
<evidence type="ECO:0000313" key="3">
    <source>
        <dbReference type="EMBL" id="MEQ2260820.1"/>
    </source>
</evidence>
<dbReference type="SUPFAM" id="SSF49265">
    <property type="entry name" value="Fibronectin type III"/>
    <property type="match status" value="1"/>
</dbReference>
<dbReference type="Pfam" id="PF00041">
    <property type="entry name" value="fn3"/>
    <property type="match status" value="1"/>
</dbReference>
<reference evidence="3 4" key="1">
    <citation type="submission" date="2021-06" db="EMBL/GenBank/DDBJ databases">
        <authorList>
            <person name="Palmer J.M."/>
        </authorList>
    </citation>
    <scope>NUCLEOTIDE SEQUENCE [LARGE SCALE GENOMIC DNA]</scope>
    <source>
        <strain evidence="3 4">XR_2019</strain>
        <tissue evidence="3">Muscle</tissue>
    </source>
</reference>
<dbReference type="InterPro" id="IPR013783">
    <property type="entry name" value="Ig-like_fold"/>
</dbReference>
<evidence type="ECO:0000313" key="4">
    <source>
        <dbReference type="Proteomes" id="UP001444071"/>
    </source>
</evidence>
<dbReference type="InterPro" id="IPR003961">
    <property type="entry name" value="FN3_dom"/>
</dbReference>
<name>A0ABV0VUB5_9TELE</name>
<feature type="region of interest" description="Disordered" evidence="1">
    <location>
        <begin position="1"/>
        <end position="20"/>
    </location>
</feature>
<sequence>MSLSMRNPPQRRRSLGPVSPKRIYRNLSVRLKGGESSVAAEVAAPKYTNKPADAYKTLWEAVENEDTLAVQSLLSKDHASCGGGGATSLWERGEKKEKDWERDKEKGVNRLNEQGLVPLDVAALTHNSPLLHVLAKAGATHNPILCRPEDWGLKLDALVDLASKRVEERKLESRKTGAGPQAQAEVQRQTRLWRLRLELYCRMRENFQNTELPGPPSHVSLLVTSNSSLCVVIKEPEENTTGLITRYKVEWSTSASFKCVLGTAQVTETMNPSFIIYGLTAGVQYYVRASAYNVKGWGPPQCSTPVSSALS</sequence>
<protein>
    <recommendedName>
        <fullName evidence="2">Fibronectin type-III domain-containing protein</fullName>
    </recommendedName>
</protein>
<feature type="domain" description="Fibronectin type-III" evidence="2">
    <location>
        <begin position="215"/>
        <end position="311"/>
    </location>
</feature>
<keyword evidence="4" id="KW-1185">Reference proteome</keyword>
<dbReference type="Proteomes" id="UP001444071">
    <property type="component" value="Unassembled WGS sequence"/>
</dbReference>
<gene>
    <name evidence="3" type="ORF">XENORESO_001867</name>
</gene>
<dbReference type="PROSITE" id="PS50853">
    <property type="entry name" value="FN3"/>
    <property type="match status" value="1"/>
</dbReference>
<evidence type="ECO:0000256" key="1">
    <source>
        <dbReference type="SAM" id="MobiDB-lite"/>
    </source>
</evidence>
<dbReference type="PANTHER" id="PTHR21437">
    <property type="entry name" value="WIDE AWAKE"/>
    <property type="match status" value="1"/>
</dbReference>
<feature type="compositionally biased region" description="Basic and acidic residues" evidence="1">
    <location>
        <begin position="91"/>
        <end position="105"/>
    </location>
</feature>
<dbReference type="SMART" id="SM00060">
    <property type="entry name" value="FN3"/>
    <property type="match status" value="1"/>
</dbReference>